<dbReference type="Ensembl" id="ENSTMTT00000007798.1">
    <property type="protein sequence ID" value="ENSTMTP00000007547.1"/>
    <property type="gene ID" value="ENSTMTG00000005484.1"/>
</dbReference>
<dbReference type="GO" id="GO:0007596">
    <property type="term" value="P:blood coagulation"/>
    <property type="evidence" value="ECO:0007669"/>
    <property type="project" value="TreeGrafter"/>
</dbReference>
<organism evidence="1 2">
    <name type="scientific">Terrapene triunguis</name>
    <name type="common">Three-toed box turtle</name>
    <dbReference type="NCBI Taxonomy" id="2587831"/>
    <lineage>
        <taxon>Eukaryota</taxon>
        <taxon>Metazoa</taxon>
        <taxon>Chordata</taxon>
        <taxon>Craniata</taxon>
        <taxon>Vertebrata</taxon>
        <taxon>Euteleostomi</taxon>
        <taxon>Archelosauria</taxon>
        <taxon>Testudinata</taxon>
        <taxon>Testudines</taxon>
        <taxon>Cryptodira</taxon>
        <taxon>Durocryptodira</taxon>
        <taxon>Testudinoidea</taxon>
        <taxon>Emydidae</taxon>
        <taxon>Terrapene</taxon>
    </lineage>
</organism>
<evidence type="ECO:0000313" key="1">
    <source>
        <dbReference type="Ensembl" id="ENSTMTP00000007547.1"/>
    </source>
</evidence>
<dbReference type="PANTHER" id="PTHR14519">
    <property type="entry name" value="VITAMIN K EPOXIDE REDUCTASE COMPLEX, SUBUNIT 1"/>
    <property type="match status" value="1"/>
</dbReference>
<name>A0A674IIG7_9SAUR</name>
<keyword evidence="2" id="KW-1185">Reference proteome</keyword>
<dbReference type="InterPro" id="IPR042406">
    <property type="entry name" value="VKORC1/VKORC1L1"/>
</dbReference>
<dbReference type="InParanoid" id="A0A674IIG7"/>
<reference evidence="1" key="1">
    <citation type="submission" date="2025-08" db="UniProtKB">
        <authorList>
            <consortium name="Ensembl"/>
        </authorList>
    </citation>
    <scope>IDENTIFICATION</scope>
</reference>
<dbReference type="Proteomes" id="UP000472274">
    <property type="component" value="Unplaced"/>
</dbReference>
<dbReference type="GeneTree" id="ENSGT00990000205381"/>
<accession>A0A674IIG7</accession>
<dbReference type="PANTHER" id="PTHR14519:SF8">
    <property type="entry name" value="VITAMIN K EPOXIDE REDUCTASE COMPLEX SUBUNIT 1"/>
    <property type="match status" value="1"/>
</dbReference>
<evidence type="ECO:0000313" key="2">
    <source>
        <dbReference type="Proteomes" id="UP000472274"/>
    </source>
</evidence>
<dbReference type="AlphaFoldDB" id="A0A674IIG7"/>
<sequence length="110" mass="12485">MGSGRCPAQRGWARSWGSGLWEGRGLSVYALHVESSRERDPRYRAMCDLSPSVSCSKVPWHDSPFPHYKLGLALPSLLDGPLRTISYTMDPLRKGQYAFRLSKVCRDWPM</sequence>
<dbReference type="GO" id="GO:0047057">
    <property type="term" value="F:vitamin-K-epoxide reductase (warfarin-sensitive) activity"/>
    <property type="evidence" value="ECO:0007669"/>
    <property type="project" value="InterPro"/>
</dbReference>
<dbReference type="GO" id="GO:0042373">
    <property type="term" value="P:vitamin K metabolic process"/>
    <property type="evidence" value="ECO:0007669"/>
    <property type="project" value="InterPro"/>
</dbReference>
<protein>
    <submittedName>
        <fullName evidence="1">Uncharacterized protein</fullName>
    </submittedName>
</protein>
<reference evidence="1" key="2">
    <citation type="submission" date="2025-09" db="UniProtKB">
        <authorList>
            <consortium name="Ensembl"/>
        </authorList>
    </citation>
    <scope>IDENTIFICATION</scope>
</reference>
<proteinExistence type="predicted"/>